<feature type="domain" description="Chitin-binding type-1" evidence="5">
    <location>
        <begin position="21"/>
        <end position="51"/>
    </location>
</feature>
<dbReference type="GO" id="GO:0008061">
    <property type="term" value="F:chitin binding"/>
    <property type="evidence" value="ECO:0007669"/>
    <property type="project" value="UniProtKB-UniRule"/>
</dbReference>
<proteinExistence type="predicted"/>
<accession>A0A078IKL3</accession>
<dbReference type="AlphaFoldDB" id="A0A078IKL3"/>
<feature type="disulfide bond" evidence="2">
    <location>
        <begin position="33"/>
        <end position="45"/>
    </location>
</feature>
<evidence type="ECO:0000256" key="4">
    <source>
        <dbReference type="SAM" id="SignalP"/>
    </source>
</evidence>
<dbReference type="SUPFAM" id="SSF57016">
    <property type="entry name" value="Plant lectins/antimicrobial peptides"/>
    <property type="match status" value="1"/>
</dbReference>
<keyword evidence="3" id="KW-0472">Membrane</keyword>
<dbReference type="Proteomes" id="UP000028999">
    <property type="component" value="Unassembled WGS sequence"/>
</dbReference>
<evidence type="ECO:0000256" key="3">
    <source>
        <dbReference type="SAM" id="Phobius"/>
    </source>
</evidence>
<keyword evidence="7" id="KW-1185">Reference proteome</keyword>
<reference evidence="6 7" key="1">
    <citation type="journal article" date="2014" name="Science">
        <title>Plant genetics. Early allopolyploid evolution in the post-Neolithic Brassica napus oilseed genome.</title>
        <authorList>
            <person name="Chalhoub B."/>
            <person name="Denoeud F."/>
            <person name="Liu S."/>
            <person name="Parkin I.A."/>
            <person name="Tang H."/>
            <person name="Wang X."/>
            <person name="Chiquet J."/>
            <person name="Belcram H."/>
            <person name="Tong C."/>
            <person name="Samans B."/>
            <person name="Correa M."/>
            <person name="Da Silva C."/>
            <person name="Just J."/>
            <person name="Falentin C."/>
            <person name="Koh C.S."/>
            <person name="Le Clainche I."/>
            <person name="Bernard M."/>
            <person name="Bento P."/>
            <person name="Noel B."/>
            <person name="Labadie K."/>
            <person name="Alberti A."/>
            <person name="Charles M."/>
            <person name="Arnaud D."/>
            <person name="Guo H."/>
            <person name="Daviaud C."/>
            <person name="Alamery S."/>
            <person name="Jabbari K."/>
            <person name="Zhao M."/>
            <person name="Edger P.P."/>
            <person name="Chelaifa H."/>
            <person name="Tack D."/>
            <person name="Lassalle G."/>
            <person name="Mestiri I."/>
            <person name="Schnel N."/>
            <person name="Le Paslier M.C."/>
            <person name="Fan G."/>
            <person name="Renault V."/>
            <person name="Bayer P.E."/>
            <person name="Golicz A.A."/>
            <person name="Manoli S."/>
            <person name="Lee T.H."/>
            <person name="Thi V.H."/>
            <person name="Chalabi S."/>
            <person name="Hu Q."/>
            <person name="Fan C."/>
            <person name="Tollenaere R."/>
            <person name="Lu Y."/>
            <person name="Battail C."/>
            <person name="Shen J."/>
            <person name="Sidebottom C.H."/>
            <person name="Wang X."/>
            <person name="Canaguier A."/>
            <person name="Chauveau A."/>
            <person name="Berard A."/>
            <person name="Deniot G."/>
            <person name="Guan M."/>
            <person name="Liu Z."/>
            <person name="Sun F."/>
            <person name="Lim Y.P."/>
            <person name="Lyons E."/>
            <person name="Town C.D."/>
            <person name="Bancroft I."/>
            <person name="Wang X."/>
            <person name="Meng J."/>
            <person name="Ma J."/>
            <person name="Pires J.C."/>
            <person name="King G.J."/>
            <person name="Brunel D."/>
            <person name="Delourme R."/>
            <person name="Renard M."/>
            <person name="Aury J.M."/>
            <person name="Adams K.L."/>
            <person name="Batley J."/>
            <person name="Snowdon R.J."/>
            <person name="Tost J."/>
            <person name="Edwards D."/>
            <person name="Zhou Y."/>
            <person name="Hua W."/>
            <person name="Sharpe A.G."/>
            <person name="Paterson A.H."/>
            <person name="Guan C."/>
            <person name="Wincker P."/>
        </authorList>
    </citation>
    <scope>NUCLEOTIDE SEQUENCE [LARGE SCALE GENOMIC DNA]</scope>
    <source>
        <strain evidence="7">cv. Darmor-bzh</strain>
    </source>
</reference>
<dbReference type="OMA" id="SNCKKGC"/>
<keyword evidence="2" id="KW-1015">Disulfide bond</keyword>
<sequence>MKTSLLLLLIIFSFLLSFSSAEECGRQAGGALCPNNLCCSPFGWCGDTEPYSSALLMVILLLFLLLLHLSS</sequence>
<evidence type="ECO:0000256" key="1">
    <source>
        <dbReference type="ARBA" id="ARBA00022669"/>
    </source>
</evidence>
<dbReference type="EMBL" id="LK032921">
    <property type="protein sequence ID" value="CDY50526.1"/>
    <property type="molecule type" value="Genomic_DNA"/>
</dbReference>
<dbReference type="SMART" id="SM00270">
    <property type="entry name" value="ChtBD1"/>
    <property type="match status" value="1"/>
</dbReference>
<dbReference type="Gramene" id="CDY50526">
    <property type="protein sequence ID" value="CDY50526"/>
    <property type="gene ID" value="GSBRNA2T00096948001"/>
</dbReference>
<dbReference type="InterPro" id="IPR036861">
    <property type="entry name" value="Endochitinase-like_sf"/>
</dbReference>
<keyword evidence="4" id="KW-0732">Signal</keyword>
<dbReference type="STRING" id="3708.A0A078IKL3"/>
<evidence type="ECO:0000313" key="6">
    <source>
        <dbReference type="EMBL" id="CDY50526.1"/>
    </source>
</evidence>
<keyword evidence="3" id="KW-0812">Transmembrane</keyword>
<dbReference type="InterPro" id="IPR001002">
    <property type="entry name" value="Chitin-bd_1"/>
</dbReference>
<dbReference type="PROSITE" id="PS50941">
    <property type="entry name" value="CHIT_BIND_I_2"/>
    <property type="match status" value="1"/>
</dbReference>
<feature type="disulfide bond" evidence="2">
    <location>
        <begin position="24"/>
        <end position="39"/>
    </location>
</feature>
<keyword evidence="1 2" id="KW-0147">Chitin-binding</keyword>
<dbReference type="PRINTS" id="PR00451">
    <property type="entry name" value="CHITINBINDNG"/>
</dbReference>
<dbReference type="Gene3D" id="3.30.60.10">
    <property type="entry name" value="Endochitinase-like"/>
    <property type="match status" value="1"/>
</dbReference>
<protein>
    <submittedName>
        <fullName evidence="6">BnaA01g30540D protein</fullName>
    </submittedName>
</protein>
<dbReference type="Pfam" id="PF00187">
    <property type="entry name" value="Chitin_bind_1"/>
    <property type="match status" value="1"/>
</dbReference>
<gene>
    <name evidence="6" type="primary">BnaA01g30540D</name>
    <name evidence="6" type="ORF">GSBRNA2T00096948001</name>
</gene>
<comment type="caution">
    <text evidence="2">Lacks conserved residue(s) required for the propagation of feature annotation.</text>
</comment>
<evidence type="ECO:0000256" key="2">
    <source>
        <dbReference type="PROSITE-ProRule" id="PRU00261"/>
    </source>
</evidence>
<feature type="chain" id="PRO_5001738258" evidence="4">
    <location>
        <begin position="22"/>
        <end position="71"/>
    </location>
</feature>
<evidence type="ECO:0000259" key="5">
    <source>
        <dbReference type="PROSITE" id="PS50941"/>
    </source>
</evidence>
<evidence type="ECO:0000313" key="7">
    <source>
        <dbReference type="Proteomes" id="UP000028999"/>
    </source>
</evidence>
<name>A0A078IKL3_BRANA</name>
<dbReference type="PaxDb" id="3708-A0A078IKL3"/>
<feature type="signal peptide" evidence="4">
    <location>
        <begin position="1"/>
        <end position="21"/>
    </location>
</feature>
<organism evidence="6 7">
    <name type="scientific">Brassica napus</name>
    <name type="common">Rape</name>
    <dbReference type="NCBI Taxonomy" id="3708"/>
    <lineage>
        <taxon>Eukaryota</taxon>
        <taxon>Viridiplantae</taxon>
        <taxon>Streptophyta</taxon>
        <taxon>Embryophyta</taxon>
        <taxon>Tracheophyta</taxon>
        <taxon>Spermatophyta</taxon>
        <taxon>Magnoliopsida</taxon>
        <taxon>eudicotyledons</taxon>
        <taxon>Gunneridae</taxon>
        <taxon>Pentapetalae</taxon>
        <taxon>rosids</taxon>
        <taxon>malvids</taxon>
        <taxon>Brassicales</taxon>
        <taxon>Brassicaceae</taxon>
        <taxon>Brassiceae</taxon>
        <taxon>Brassica</taxon>
    </lineage>
</organism>
<keyword evidence="3" id="KW-1133">Transmembrane helix</keyword>
<feature type="transmembrane region" description="Helical" evidence="3">
    <location>
        <begin position="51"/>
        <end position="69"/>
    </location>
</feature>